<dbReference type="AlphaFoldDB" id="A0A2P6MA63"/>
<feature type="domain" description="MacB-like periplasmic core" evidence="8">
    <location>
        <begin position="23"/>
        <end position="230"/>
    </location>
</feature>
<evidence type="ECO:0000256" key="6">
    <source>
        <dbReference type="SAM" id="Phobius"/>
    </source>
</evidence>
<feature type="transmembrane region" description="Helical" evidence="6">
    <location>
        <begin position="303"/>
        <end position="332"/>
    </location>
</feature>
<evidence type="ECO:0000313" key="9">
    <source>
        <dbReference type="EMBL" id="PRH82868.1"/>
    </source>
</evidence>
<evidence type="ECO:0000259" key="7">
    <source>
        <dbReference type="Pfam" id="PF02687"/>
    </source>
</evidence>
<keyword evidence="4 6" id="KW-1133">Transmembrane helix</keyword>
<evidence type="ECO:0000259" key="8">
    <source>
        <dbReference type="Pfam" id="PF12704"/>
    </source>
</evidence>
<dbReference type="PANTHER" id="PTHR43738:SF3">
    <property type="entry name" value="ABC TRANSPORTER PERMEASE"/>
    <property type="match status" value="1"/>
</dbReference>
<evidence type="ECO:0000256" key="1">
    <source>
        <dbReference type="ARBA" id="ARBA00004651"/>
    </source>
</evidence>
<dbReference type="RefSeq" id="WP_106989776.1">
    <property type="nucleotide sequence ID" value="NZ_KZ679086.1"/>
</dbReference>
<keyword evidence="3 6" id="KW-0812">Transmembrane</keyword>
<evidence type="ECO:0000256" key="3">
    <source>
        <dbReference type="ARBA" id="ARBA00022692"/>
    </source>
</evidence>
<proteinExistence type="predicted"/>
<dbReference type="OrthoDB" id="9775474at2"/>
<comment type="caution">
    <text evidence="9">The sequence shown here is derived from an EMBL/GenBank/DDBJ whole genome shotgun (WGS) entry which is preliminary data.</text>
</comment>
<keyword evidence="10" id="KW-1185">Reference proteome</keyword>
<dbReference type="Proteomes" id="UP000241736">
    <property type="component" value="Unassembled WGS sequence"/>
</dbReference>
<sequence>MTRTGLVLANLFHRKGRTWLTLLSVVTAFTLFGLLQAVIVVFSSGADFVGATRLVTQSRVSFTNSLPMRMVPEIDAIPGVQRAMYQQWFGGVNKADNTEIFTFAVDPERLHAVYPEWVMPEEHWQAFARTRTGMIVGRQVADRTGWKVGDRVPLASNIFPQKNGSKDWEFEVVGIYDGIDEQWQAQTGGLYINHAYFAEAAMFGGGLAGMFALRIEDPGMAEAIARSIDQRFENTSDETRTMSEKDFNVNFLKQLGDIGLMLRWILFAVFFTLLLVVGNTMAQSVRERVPQFAVLKTLGFTDNAVLGFVLAETLALCAIGGLLGLGIAWFLSQGISQAAGGFLPPIILTTQVWLAGLAAIIVLSLAVGLMPALRARRLRIVDALAGR</sequence>
<name>A0A2P6MA63_9GAMM</name>
<protein>
    <submittedName>
        <fullName evidence="9">Uncharacterized protein</fullName>
    </submittedName>
</protein>
<accession>A0A2P6MA63</accession>
<reference evidence="9 10" key="1">
    <citation type="submission" date="2018-03" db="EMBL/GenBank/DDBJ databases">
        <title>Arenimonas caeni sp. nov., isolated from activated sludge.</title>
        <authorList>
            <person name="Liu H."/>
        </authorList>
    </citation>
    <scope>NUCLEOTIDE SEQUENCE [LARGE SCALE GENOMIC DNA]</scope>
    <source>
        <strain evidence="10">z29</strain>
    </source>
</reference>
<dbReference type="PANTHER" id="PTHR43738">
    <property type="entry name" value="ABC TRANSPORTER, MEMBRANE PROTEIN"/>
    <property type="match status" value="1"/>
</dbReference>
<evidence type="ECO:0000313" key="10">
    <source>
        <dbReference type="Proteomes" id="UP000241736"/>
    </source>
</evidence>
<evidence type="ECO:0000256" key="2">
    <source>
        <dbReference type="ARBA" id="ARBA00022475"/>
    </source>
</evidence>
<dbReference type="InterPro" id="IPR003838">
    <property type="entry name" value="ABC3_permease_C"/>
</dbReference>
<evidence type="ECO:0000256" key="5">
    <source>
        <dbReference type="ARBA" id="ARBA00023136"/>
    </source>
</evidence>
<dbReference type="Pfam" id="PF02687">
    <property type="entry name" value="FtsX"/>
    <property type="match status" value="1"/>
</dbReference>
<evidence type="ECO:0000256" key="4">
    <source>
        <dbReference type="ARBA" id="ARBA00022989"/>
    </source>
</evidence>
<keyword evidence="5 6" id="KW-0472">Membrane</keyword>
<dbReference type="GO" id="GO:0005886">
    <property type="term" value="C:plasma membrane"/>
    <property type="evidence" value="ECO:0007669"/>
    <property type="project" value="UniProtKB-SubCell"/>
</dbReference>
<feature type="domain" description="ABC3 transporter permease C-terminal" evidence="7">
    <location>
        <begin position="265"/>
        <end position="378"/>
    </location>
</feature>
<comment type="subcellular location">
    <subcellularLocation>
        <location evidence="1">Cell membrane</location>
        <topology evidence="1">Multi-pass membrane protein</topology>
    </subcellularLocation>
</comment>
<feature type="transmembrane region" description="Helical" evidence="6">
    <location>
        <begin position="261"/>
        <end position="282"/>
    </location>
</feature>
<dbReference type="InterPro" id="IPR025857">
    <property type="entry name" value="MacB_PCD"/>
</dbReference>
<dbReference type="EMBL" id="PVLF01000004">
    <property type="protein sequence ID" value="PRH82868.1"/>
    <property type="molecule type" value="Genomic_DNA"/>
</dbReference>
<organism evidence="9 10">
    <name type="scientific">Arenimonas caeni</name>
    <dbReference type="NCBI Taxonomy" id="2058085"/>
    <lineage>
        <taxon>Bacteria</taxon>
        <taxon>Pseudomonadati</taxon>
        <taxon>Pseudomonadota</taxon>
        <taxon>Gammaproteobacteria</taxon>
        <taxon>Lysobacterales</taxon>
        <taxon>Lysobacteraceae</taxon>
        <taxon>Arenimonas</taxon>
    </lineage>
</organism>
<dbReference type="Pfam" id="PF12704">
    <property type="entry name" value="MacB_PCD"/>
    <property type="match status" value="1"/>
</dbReference>
<keyword evidence="2" id="KW-1003">Cell membrane</keyword>
<dbReference type="InterPro" id="IPR051125">
    <property type="entry name" value="ABC-4/HrtB_transporter"/>
</dbReference>
<feature type="transmembrane region" description="Helical" evidence="6">
    <location>
        <begin position="352"/>
        <end position="373"/>
    </location>
</feature>
<feature type="transmembrane region" description="Helical" evidence="6">
    <location>
        <begin position="20"/>
        <end position="42"/>
    </location>
</feature>
<gene>
    <name evidence="9" type="ORF">C6N40_04265</name>
</gene>